<feature type="coiled-coil region" evidence="1">
    <location>
        <begin position="458"/>
        <end position="544"/>
    </location>
</feature>
<feature type="domain" description="G" evidence="4">
    <location>
        <begin position="221"/>
        <end position="287"/>
    </location>
</feature>
<keyword evidence="3" id="KW-0812">Transmembrane</keyword>
<keyword evidence="1" id="KW-0175">Coiled coil</keyword>
<organism evidence="5 6">
    <name type="scientific">Pyronema omphalodes (strain CBS 100304)</name>
    <name type="common">Pyronema confluens</name>
    <dbReference type="NCBI Taxonomy" id="1076935"/>
    <lineage>
        <taxon>Eukaryota</taxon>
        <taxon>Fungi</taxon>
        <taxon>Dikarya</taxon>
        <taxon>Ascomycota</taxon>
        <taxon>Pezizomycotina</taxon>
        <taxon>Pezizomycetes</taxon>
        <taxon>Pezizales</taxon>
        <taxon>Pyronemataceae</taxon>
        <taxon>Pyronema</taxon>
    </lineage>
</organism>
<dbReference type="EMBL" id="HF936391">
    <property type="protein sequence ID" value="CCX16378.1"/>
    <property type="molecule type" value="Genomic_DNA"/>
</dbReference>
<dbReference type="eggNOG" id="ENOG502S03K">
    <property type="taxonomic scope" value="Eukaryota"/>
</dbReference>
<reference evidence="5 6" key="1">
    <citation type="journal article" date="2013" name="PLoS Genet.">
        <title>The genome and development-dependent transcriptomes of Pyronema confluens: a window into fungal evolution.</title>
        <authorList>
            <person name="Traeger S."/>
            <person name="Altegoer F."/>
            <person name="Freitag M."/>
            <person name="Gabaldon T."/>
            <person name="Kempken F."/>
            <person name="Kumar A."/>
            <person name="Marcet-Houben M."/>
            <person name="Poggeler S."/>
            <person name="Stajich J.E."/>
            <person name="Nowrousian M."/>
        </authorList>
    </citation>
    <scope>NUCLEOTIDE SEQUENCE [LARGE SCALE GENOMIC DNA]</scope>
    <source>
        <strain evidence="6">CBS 100304</strain>
        <tissue evidence="5">Vegetative mycelium</tissue>
    </source>
</reference>
<dbReference type="OMA" id="HETQMET"/>
<dbReference type="InterPro" id="IPR027417">
    <property type="entry name" value="P-loop_NTPase"/>
</dbReference>
<keyword evidence="6" id="KW-1185">Reference proteome</keyword>
<accession>U4LC33</accession>
<name>U4LC33_PYROM</name>
<dbReference type="STRING" id="1076935.U4LC33"/>
<protein>
    <recommendedName>
        <fullName evidence="4">G domain-containing protein</fullName>
    </recommendedName>
</protein>
<evidence type="ECO:0000313" key="5">
    <source>
        <dbReference type="EMBL" id="CCX16378.1"/>
    </source>
</evidence>
<proteinExistence type="predicted"/>
<feature type="coiled-coil region" evidence="1">
    <location>
        <begin position="569"/>
        <end position="607"/>
    </location>
</feature>
<feature type="compositionally biased region" description="Pro residues" evidence="2">
    <location>
        <begin position="164"/>
        <end position="179"/>
    </location>
</feature>
<dbReference type="Pfam" id="PF01926">
    <property type="entry name" value="MMR_HSR1"/>
    <property type="match status" value="1"/>
</dbReference>
<dbReference type="GO" id="GO:0005525">
    <property type="term" value="F:GTP binding"/>
    <property type="evidence" value="ECO:0007669"/>
    <property type="project" value="InterPro"/>
</dbReference>
<feature type="transmembrane region" description="Helical" evidence="3">
    <location>
        <begin position="753"/>
        <end position="776"/>
    </location>
</feature>
<dbReference type="AlphaFoldDB" id="U4LC33"/>
<evidence type="ECO:0000313" key="6">
    <source>
        <dbReference type="Proteomes" id="UP000018144"/>
    </source>
</evidence>
<evidence type="ECO:0000256" key="2">
    <source>
        <dbReference type="SAM" id="MobiDB-lite"/>
    </source>
</evidence>
<keyword evidence="3" id="KW-0472">Membrane</keyword>
<feature type="compositionally biased region" description="Pro residues" evidence="2">
    <location>
        <begin position="76"/>
        <end position="95"/>
    </location>
</feature>
<dbReference type="SUPFAM" id="SSF52540">
    <property type="entry name" value="P-loop containing nucleoside triphosphate hydrolases"/>
    <property type="match status" value="1"/>
</dbReference>
<dbReference type="Gene3D" id="3.40.50.300">
    <property type="entry name" value="P-loop containing nucleotide triphosphate hydrolases"/>
    <property type="match status" value="1"/>
</dbReference>
<dbReference type="Proteomes" id="UP000018144">
    <property type="component" value="Unassembled WGS sequence"/>
</dbReference>
<feature type="compositionally biased region" description="Basic and acidic residues" evidence="2">
    <location>
        <begin position="643"/>
        <end position="659"/>
    </location>
</feature>
<evidence type="ECO:0000256" key="3">
    <source>
        <dbReference type="SAM" id="Phobius"/>
    </source>
</evidence>
<evidence type="ECO:0000259" key="4">
    <source>
        <dbReference type="Pfam" id="PF01926"/>
    </source>
</evidence>
<dbReference type="InterPro" id="IPR006073">
    <property type="entry name" value="GTP-bd"/>
</dbReference>
<feature type="compositionally biased region" description="Pro residues" evidence="2">
    <location>
        <begin position="195"/>
        <end position="209"/>
    </location>
</feature>
<keyword evidence="3" id="KW-1133">Transmembrane helix</keyword>
<evidence type="ECO:0000256" key="1">
    <source>
        <dbReference type="SAM" id="Coils"/>
    </source>
</evidence>
<dbReference type="OrthoDB" id="8954335at2759"/>
<dbReference type="CDD" id="cd00882">
    <property type="entry name" value="Ras_like_GTPase"/>
    <property type="match status" value="1"/>
</dbReference>
<feature type="region of interest" description="Disordered" evidence="2">
    <location>
        <begin position="47"/>
        <end position="209"/>
    </location>
</feature>
<feature type="region of interest" description="Disordered" evidence="2">
    <location>
        <begin position="624"/>
        <end position="659"/>
    </location>
</feature>
<gene>
    <name evidence="5" type="ORF">PCON_02983</name>
</gene>
<sequence>MHAPDYVRSKQQMFCHQCGAKWQRREDLLGCPVATCRSEFVEIVQETPNQLAGPPTRHRSQRQQPPPPEPTRGLPPAGPPTRGGPPIRRPVPTSQPSPQRLGVLPSPSPTQQANRLGILPSPSPPPTGPPQRYVLPSPSPAQSSSRLGVLPSPPPPQSLGVLSSPPPQRLGFLPSPPPQNLGILPTPPLDHYDIPPTPPPHRVGVPPTPPPHVVGVTSVLIAVMGITGSGKSNFCRKATQNMRIRVGVGFQSSTQAAQVFNFVLDNTPVTLIDCPGFDDTTRSEAAVLKEIDDVLHETFVSGRKLSGVIYLQSIMDNRITGSAIKKLRLFRELIGDDPNVMQNIVLTTTHWDVARREPAEFQRAEFKEVELKEMPRFWRRFVDKGAWVERFDNSTGRAHDIVRKIMQQKPQMLRIQQEMEFGNVALGETGAGKIAADHIREKWDEFDRDVQDVEADMSDANSDDMEFIEEEKERLEQLEQQLLEQEEVLKETRRQRERLQQRQHVLIEEARNSEKTLGALRAQEEALQQQKRESQVRLHETQMETERIRSESARVMGMMGNFHEQISMMERRQNEQAKLRAEADRERQQVRDEWVALQEQIQENRRQEDLERWDHAVNRPRWDDDEKWEAETEVTQYTQPEEEDRRNDDAWSVADSEKREEDWLLVNEPEKRDHLRYQEVMPQRPSYGWTTGPRSEAGDICNDGPLLGLVGGEGSGTSITASDSISMVSSYIPPEEPKKPTPWYKKKSVWKKIGIVAAGVVVVGTAAVSAIGLCILCL</sequence>